<feature type="transmembrane region" description="Helical" evidence="1">
    <location>
        <begin position="12"/>
        <end position="32"/>
    </location>
</feature>
<keyword evidence="1" id="KW-0812">Transmembrane</keyword>
<evidence type="ECO:0000313" key="3">
    <source>
        <dbReference type="Proteomes" id="UP001178508"/>
    </source>
</evidence>
<name>A0AAV1F3A7_XYRNO</name>
<dbReference type="AlphaFoldDB" id="A0AAV1F3A7"/>
<accession>A0AAV1F3A7</accession>
<evidence type="ECO:0000256" key="1">
    <source>
        <dbReference type="SAM" id="Phobius"/>
    </source>
</evidence>
<sequence>MAPVTGSATARLLLNSFILAIFTAYVIISARISNGCVSAIRIYDRDSLFRIKESMKGLFDTWGDQGKEARVLESRSNEDALQLAWNLSSAAMENEQGVYAGSLSSMCVTAHPRCHLPGPQGQFLSLHSAGVLVSGFHRVHALLCLRRSLLHCPAGADVTAGLAFDQSRCVPQTLPP</sequence>
<gene>
    <name evidence="2" type="ORF">XNOV1_A010025</name>
</gene>
<keyword evidence="3" id="KW-1185">Reference proteome</keyword>
<keyword evidence="1" id="KW-0472">Membrane</keyword>
<organism evidence="2 3">
    <name type="scientific">Xyrichtys novacula</name>
    <name type="common">Pearly razorfish</name>
    <name type="synonym">Hemipteronotus novacula</name>
    <dbReference type="NCBI Taxonomy" id="13765"/>
    <lineage>
        <taxon>Eukaryota</taxon>
        <taxon>Metazoa</taxon>
        <taxon>Chordata</taxon>
        <taxon>Craniata</taxon>
        <taxon>Vertebrata</taxon>
        <taxon>Euteleostomi</taxon>
        <taxon>Actinopterygii</taxon>
        <taxon>Neopterygii</taxon>
        <taxon>Teleostei</taxon>
        <taxon>Neoteleostei</taxon>
        <taxon>Acanthomorphata</taxon>
        <taxon>Eupercaria</taxon>
        <taxon>Labriformes</taxon>
        <taxon>Labridae</taxon>
        <taxon>Xyrichtys</taxon>
    </lineage>
</organism>
<reference evidence="2" key="1">
    <citation type="submission" date="2023-08" db="EMBL/GenBank/DDBJ databases">
        <authorList>
            <person name="Alioto T."/>
            <person name="Alioto T."/>
            <person name="Gomez Garrido J."/>
        </authorList>
    </citation>
    <scope>NUCLEOTIDE SEQUENCE</scope>
</reference>
<evidence type="ECO:0000313" key="2">
    <source>
        <dbReference type="EMBL" id="CAJ1055528.1"/>
    </source>
</evidence>
<dbReference type="EMBL" id="OY660867">
    <property type="protein sequence ID" value="CAJ1055528.1"/>
    <property type="molecule type" value="Genomic_DNA"/>
</dbReference>
<keyword evidence="1" id="KW-1133">Transmembrane helix</keyword>
<proteinExistence type="predicted"/>
<dbReference type="Proteomes" id="UP001178508">
    <property type="component" value="Chromosome 4"/>
</dbReference>
<protein>
    <submittedName>
        <fullName evidence="2">Uncharacterized protein</fullName>
    </submittedName>
</protein>